<dbReference type="EMBL" id="BGZK01001708">
    <property type="protein sequence ID" value="GBP84950.1"/>
    <property type="molecule type" value="Genomic_DNA"/>
</dbReference>
<proteinExistence type="predicted"/>
<dbReference type="Gene3D" id="3.30.420.10">
    <property type="entry name" value="Ribonuclease H-like superfamily/Ribonuclease H"/>
    <property type="match status" value="1"/>
</dbReference>
<keyword evidence="2" id="KW-1185">Reference proteome</keyword>
<evidence type="ECO:0008006" key="3">
    <source>
        <dbReference type="Google" id="ProtNLM"/>
    </source>
</evidence>
<name>A0A4C1ZB57_EUMVA</name>
<dbReference type="AlphaFoldDB" id="A0A4C1ZB57"/>
<protein>
    <recommendedName>
        <fullName evidence="3">Mariner Mos1 transposase</fullName>
    </recommendedName>
</protein>
<dbReference type="InterPro" id="IPR036397">
    <property type="entry name" value="RNaseH_sf"/>
</dbReference>
<dbReference type="Proteomes" id="UP000299102">
    <property type="component" value="Unassembled WGS sequence"/>
</dbReference>
<reference evidence="1 2" key="1">
    <citation type="journal article" date="2019" name="Commun. Biol.">
        <title>The bagworm genome reveals a unique fibroin gene that provides high tensile strength.</title>
        <authorList>
            <person name="Kono N."/>
            <person name="Nakamura H."/>
            <person name="Ohtoshi R."/>
            <person name="Tomita M."/>
            <person name="Numata K."/>
            <person name="Arakawa K."/>
        </authorList>
    </citation>
    <scope>NUCLEOTIDE SEQUENCE [LARGE SCALE GENOMIC DNA]</scope>
</reference>
<comment type="caution">
    <text evidence="1">The sequence shown here is derived from an EMBL/GenBank/DDBJ whole genome shotgun (WGS) entry which is preliminary data.</text>
</comment>
<organism evidence="1 2">
    <name type="scientific">Eumeta variegata</name>
    <name type="common">Bagworm moth</name>
    <name type="synonym">Eumeta japonica</name>
    <dbReference type="NCBI Taxonomy" id="151549"/>
    <lineage>
        <taxon>Eukaryota</taxon>
        <taxon>Metazoa</taxon>
        <taxon>Ecdysozoa</taxon>
        <taxon>Arthropoda</taxon>
        <taxon>Hexapoda</taxon>
        <taxon>Insecta</taxon>
        <taxon>Pterygota</taxon>
        <taxon>Neoptera</taxon>
        <taxon>Endopterygota</taxon>
        <taxon>Lepidoptera</taxon>
        <taxon>Glossata</taxon>
        <taxon>Ditrysia</taxon>
        <taxon>Tineoidea</taxon>
        <taxon>Psychidae</taxon>
        <taxon>Oiketicinae</taxon>
        <taxon>Eumeta</taxon>
    </lineage>
</organism>
<accession>A0A4C1ZB57</accession>
<sequence length="110" mass="12846">MLNLVRNIVTGDETWIYCHDLKTNTVWVYQDESKPTKVGRERSVSNRMTAFLIKPGTWLRCFVKLSYPEPVAARGRREWAQRRRRPRANTKSVNLRPIRLLLSSVFTAGL</sequence>
<evidence type="ECO:0000313" key="1">
    <source>
        <dbReference type="EMBL" id="GBP84950.1"/>
    </source>
</evidence>
<dbReference type="OrthoDB" id="10017160at2759"/>
<evidence type="ECO:0000313" key="2">
    <source>
        <dbReference type="Proteomes" id="UP000299102"/>
    </source>
</evidence>
<dbReference type="GO" id="GO:0003676">
    <property type="term" value="F:nucleic acid binding"/>
    <property type="evidence" value="ECO:0007669"/>
    <property type="project" value="InterPro"/>
</dbReference>
<gene>
    <name evidence="1" type="ORF">EVAR_59190_1</name>
</gene>